<evidence type="ECO:0000259" key="2">
    <source>
        <dbReference type="Pfam" id="PF14845"/>
    </source>
</evidence>
<organism evidence="3">
    <name type="scientific">uncultured Candida</name>
    <dbReference type="NCBI Taxonomy" id="644527"/>
    <lineage>
        <taxon>Eukaryota</taxon>
        <taxon>Fungi</taxon>
        <taxon>Dikarya</taxon>
        <taxon>Ascomycota</taxon>
        <taxon>Saccharomycotina</taxon>
        <taxon>Saccharomycetes</taxon>
        <taxon>Saccharomycetales</taxon>
        <taxon>Saccharomycetales incertae sedis</taxon>
        <taxon>environmental samples</taxon>
    </lineage>
</organism>
<evidence type="ECO:0000256" key="1">
    <source>
        <dbReference type="ARBA" id="ARBA00022801"/>
    </source>
</evidence>
<feature type="domain" description="Beta-hexosaminidase eukaryotic type N-terminal" evidence="2">
    <location>
        <begin position="3"/>
        <end position="85"/>
    </location>
</feature>
<protein>
    <submittedName>
        <fullName evidence="3">CAZy families GH20 protein</fullName>
    </submittedName>
</protein>
<proteinExistence type="predicted"/>
<reference evidence="3" key="1">
    <citation type="journal article" date="2013" name="Environ. Microbiol.">
        <title>Seasonally variable intestinal metagenomes of the red palm weevil (Rhynchophorus ferrugineus).</title>
        <authorList>
            <person name="Jia S."/>
            <person name="Zhang X."/>
            <person name="Zhang G."/>
            <person name="Yin A."/>
            <person name="Zhang S."/>
            <person name="Li F."/>
            <person name="Wang L."/>
            <person name="Zhao D."/>
            <person name="Yun Q."/>
            <person name="Tala"/>
            <person name="Wang J."/>
            <person name="Sun G."/>
            <person name="Baabdullah M."/>
            <person name="Yu X."/>
            <person name="Hu S."/>
            <person name="Al-Mssallem I.S."/>
            <person name="Yu J."/>
        </authorList>
    </citation>
    <scope>NUCLEOTIDE SEQUENCE</scope>
</reference>
<dbReference type="GO" id="GO:0016787">
    <property type="term" value="F:hydrolase activity"/>
    <property type="evidence" value="ECO:0007669"/>
    <property type="project" value="UniProtKB-KW"/>
</dbReference>
<dbReference type="AlphaFoldDB" id="A0A060CN23"/>
<name>A0A060CN23_9ASCO</name>
<dbReference type="InterPro" id="IPR029018">
    <property type="entry name" value="Hex-like_dom2"/>
</dbReference>
<evidence type="ECO:0000313" key="3">
    <source>
        <dbReference type="EMBL" id="AIA94266.1"/>
    </source>
</evidence>
<sequence>QLAFIRAISTIEKLMWSPYPHSISDYATRPNDRVIKSNHQVDDADADLQLGVDESYNLTITPKILLSTQLQHGEHYYSLTTLQQLVGVFSRWSVSYSTVG</sequence>
<dbReference type="EMBL" id="KF126914">
    <property type="protein sequence ID" value="AIA94266.1"/>
    <property type="molecule type" value="Genomic_DNA"/>
</dbReference>
<dbReference type="Pfam" id="PF14845">
    <property type="entry name" value="Glycohydro_20b2"/>
    <property type="match status" value="1"/>
</dbReference>
<dbReference type="InterPro" id="IPR029019">
    <property type="entry name" value="HEX_eukaryotic_N"/>
</dbReference>
<dbReference type="SUPFAM" id="SSF55545">
    <property type="entry name" value="beta-N-acetylhexosaminidase-like domain"/>
    <property type="match status" value="1"/>
</dbReference>
<dbReference type="Gene3D" id="3.30.379.10">
    <property type="entry name" value="Chitobiase/beta-hexosaminidase domain 2-like"/>
    <property type="match status" value="1"/>
</dbReference>
<feature type="non-terminal residue" evidence="3">
    <location>
        <position position="1"/>
    </location>
</feature>
<keyword evidence="1" id="KW-0378">Hydrolase</keyword>
<accession>A0A060CN23</accession>